<comment type="similarity">
    <text evidence="1">Belongs to the SMC family. SbcC subfamily.</text>
</comment>
<evidence type="ECO:0000256" key="5">
    <source>
        <dbReference type="SAM" id="MobiDB-lite"/>
    </source>
</evidence>
<protein>
    <recommendedName>
        <fullName evidence="3">Nuclease SbcCD subunit C</fullName>
    </recommendedName>
</protein>
<feature type="coiled-coil region" evidence="4">
    <location>
        <begin position="364"/>
        <end position="394"/>
    </location>
</feature>
<evidence type="ECO:0000256" key="3">
    <source>
        <dbReference type="ARBA" id="ARBA00013368"/>
    </source>
</evidence>
<dbReference type="EMBL" id="SHKY01000001">
    <property type="protein sequence ID" value="RZU49552.1"/>
    <property type="molecule type" value="Genomic_DNA"/>
</dbReference>
<keyword evidence="4" id="KW-0175">Coiled coil</keyword>
<evidence type="ECO:0000256" key="2">
    <source>
        <dbReference type="ARBA" id="ARBA00011322"/>
    </source>
</evidence>
<feature type="region of interest" description="Disordered" evidence="5">
    <location>
        <begin position="613"/>
        <end position="653"/>
    </location>
</feature>
<accession>A0A4Q7ZFJ8</accession>
<dbReference type="AlphaFoldDB" id="A0A4Q7ZFJ8"/>
<keyword evidence="8" id="KW-1185">Reference proteome</keyword>
<dbReference type="Pfam" id="PF13558">
    <property type="entry name" value="SbcC_Walker_B"/>
    <property type="match status" value="1"/>
</dbReference>
<dbReference type="GO" id="GO:0004527">
    <property type="term" value="F:exonuclease activity"/>
    <property type="evidence" value="ECO:0007669"/>
    <property type="project" value="UniProtKB-KW"/>
</dbReference>
<dbReference type="GO" id="GO:0016887">
    <property type="term" value="F:ATP hydrolysis activity"/>
    <property type="evidence" value="ECO:0007669"/>
    <property type="project" value="InterPro"/>
</dbReference>
<reference evidence="7 8" key="1">
    <citation type="submission" date="2019-02" db="EMBL/GenBank/DDBJ databases">
        <title>Sequencing the genomes of 1000 actinobacteria strains.</title>
        <authorList>
            <person name="Klenk H.-P."/>
        </authorList>
    </citation>
    <scope>NUCLEOTIDE SEQUENCE [LARGE SCALE GENOMIC DNA]</scope>
    <source>
        <strain evidence="7 8">DSM 45162</strain>
    </source>
</reference>
<organism evidence="7 8">
    <name type="scientific">Krasilnikovia cinnamomea</name>
    <dbReference type="NCBI Taxonomy" id="349313"/>
    <lineage>
        <taxon>Bacteria</taxon>
        <taxon>Bacillati</taxon>
        <taxon>Actinomycetota</taxon>
        <taxon>Actinomycetes</taxon>
        <taxon>Micromonosporales</taxon>
        <taxon>Micromonosporaceae</taxon>
        <taxon>Krasilnikovia</taxon>
    </lineage>
</organism>
<dbReference type="OrthoDB" id="9795626at2"/>
<evidence type="ECO:0000256" key="1">
    <source>
        <dbReference type="ARBA" id="ARBA00006930"/>
    </source>
</evidence>
<dbReference type="SUPFAM" id="SSF52540">
    <property type="entry name" value="P-loop containing nucleoside triphosphate hydrolases"/>
    <property type="match status" value="1"/>
</dbReference>
<comment type="subunit">
    <text evidence="2">Heterodimer of SbcC and SbcD.</text>
</comment>
<dbReference type="Proteomes" id="UP000292564">
    <property type="component" value="Unassembled WGS sequence"/>
</dbReference>
<feature type="coiled-coil region" evidence="4">
    <location>
        <begin position="488"/>
        <end position="535"/>
    </location>
</feature>
<proteinExistence type="inferred from homology"/>
<name>A0A4Q7ZFJ8_9ACTN</name>
<evidence type="ECO:0000256" key="4">
    <source>
        <dbReference type="SAM" id="Coils"/>
    </source>
</evidence>
<dbReference type="Gene3D" id="3.40.50.300">
    <property type="entry name" value="P-loop containing nucleotide triphosphate hydrolases"/>
    <property type="match status" value="2"/>
</dbReference>
<dbReference type="GO" id="GO:0006302">
    <property type="term" value="P:double-strand break repair"/>
    <property type="evidence" value="ECO:0007669"/>
    <property type="project" value="InterPro"/>
</dbReference>
<keyword evidence="7" id="KW-0269">Exonuclease</keyword>
<dbReference type="PANTHER" id="PTHR32114">
    <property type="entry name" value="ABC TRANSPORTER ABCH.3"/>
    <property type="match status" value="1"/>
</dbReference>
<dbReference type="Pfam" id="PF13476">
    <property type="entry name" value="AAA_23"/>
    <property type="match status" value="1"/>
</dbReference>
<comment type="caution">
    <text evidence="7">The sequence shown here is derived from an EMBL/GenBank/DDBJ whole genome shotgun (WGS) entry which is preliminary data.</text>
</comment>
<dbReference type="PANTHER" id="PTHR32114:SF2">
    <property type="entry name" value="ABC TRANSPORTER ABCH.3"/>
    <property type="match status" value="1"/>
</dbReference>
<dbReference type="InterPro" id="IPR027417">
    <property type="entry name" value="P-loop_NTPase"/>
</dbReference>
<feature type="domain" description="Rad50/SbcC-type AAA" evidence="6">
    <location>
        <begin position="5"/>
        <end position="214"/>
    </location>
</feature>
<evidence type="ECO:0000313" key="8">
    <source>
        <dbReference type="Proteomes" id="UP000292564"/>
    </source>
</evidence>
<keyword evidence="7" id="KW-0378">Hydrolase</keyword>
<keyword evidence="7" id="KW-0540">Nuclease</keyword>
<dbReference type="InterPro" id="IPR038729">
    <property type="entry name" value="Rad50/SbcC_AAA"/>
</dbReference>
<gene>
    <name evidence="7" type="ORF">EV385_1305</name>
</gene>
<sequence>MRPLRLDLAGFTVFRDPTTVDFTDADYFALVGPTGSGKSTVLDGICFALYGTVPRWGGTRGIGNALAPSATEARVRLVFESAGARYVATRVVRRDARGNAKTASAGLQLMPPGFDATRLDTGMSLDDLGEVLAGTPAEMDRAIVEAVGLPYEQFTSCVVLPQGQFADFLHAKPATRQQILVNLLGLHVYEEIQARASARATKFEAQLTTLDQVLAGLADADDAAVDAAQARRDAMRELAAAVEAAVPGLRAAREAEEAAATARDGLDAELADLGEVRTPPASAAAAEASAAARAAAADTAAAVRAAEEHEEKVRGELAAAGESTALRLLLDRHAEFERLTEQADWFAGEVGVAEVEYRDAAAAAELARAAATGAEQLLEQARAEYAEAQRLDRAVALRAHLSTGDDCPVCLRPVDEVPPVPEGSAVQAAEATGRAARAAAEVASTAFRERDAVARKLESGLERKRAQHEHHLARLTEVRDGLADSPGVEALRARLAELTRLQRRLEDAGSAVRAAREQQRRAQAAAEAAEDQQRRAWRAFDAARDAVARFTPPPADRDDLAAAWAALVIWAGEQRGRRERALGEADAAVMAAHQATLRAYEAVADLFTEAGVPVPRVGVPTPRASGPGRPGSAAAGSAASGSAASGSGASGSGAAGLGGSGLGGSGSGAAGSGAAGSGAGRAVAGAAADAELIRAAAVAAERAQAAWQRLVDRREQARDLAGQRATLLRDSRVAKALAGHLRANNFERWLLEEALDLLVDGASRILRELTGGQYDLVHDKGEFFVVDHHDAGLRRGVRTLSGGETFQASLALALALSEQLAGMSTTAASLESIVLDEGFGTLDAATLDVVAATLENLAARGDRMVGVVTHVNALAERVPVRFEVHKDARTAHVDRVGL</sequence>
<evidence type="ECO:0000313" key="7">
    <source>
        <dbReference type="EMBL" id="RZU49552.1"/>
    </source>
</evidence>
<feature type="compositionally biased region" description="Low complexity" evidence="5">
    <location>
        <begin position="613"/>
        <end position="647"/>
    </location>
</feature>
<evidence type="ECO:0000259" key="6">
    <source>
        <dbReference type="Pfam" id="PF13476"/>
    </source>
</evidence>